<dbReference type="AlphaFoldDB" id="A0AAV4F3S7"/>
<accession>A0AAV4F3S7</accession>
<comment type="caution">
    <text evidence="1">The sequence shown here is derived from an EMBL/GenBank/DDBJ whole genome shotgun (WGS) entry which is preliminary data.</text>
</comment>
<keyword evidence="2" id="KW-1185">Reference proteome</keyword>
<evidence type="ECO:0000313" key="2">
    <source>
        <dbReference type="Proteomes" id="UP000762676"/>
    </source>
</evidence>
<organism evidence="1 2">
    <name type="scientific">Elysia marginata</name>
    <dbReference type="NCBI Taxonomy" id="1093978"/>
    <lineage>
        <taxon>Eukaryota</taxon>
        <taxon>Metazoa</taxon>
        <taxon>Spiralia</taxon>
        <taxon>Lophotrochozoa</taxon>
        <taxon>Mollusca</taxon>
        <taxon>Gastropoda</taxon>
        <taxon>Heterobranchia</taxon>
        <taxon>Euthyneura</taxon>
        <taxon>Panpulmonata</taxon>
        <taxon>Sacoglossa</taxon>
        <taxon>Placobranchoidea</taxon>
        <taxon>Plakobranchidae</taxon>
        <taxon>Elysia</taxon>
    </lineage>
</organism>
<name>A0AAV4F3S7_9GAST</name>
<proteinExistence type="predicted"/>
<evidence type="ECO:0000313" key="1">
    <source>
        <dbReference type="EMBL" id="GFR67842.1"/>
    </source>
</evidence>
<dbReference type="Proteomes" id="UP000762676">
    <property type="component" value="Unassembled WGS sequence"/>
</dbReference>
<sequence length="96" mass="11062">MSDLPQDEARSSTAAVKLGSDHYYERDLVYLAYAQKWCSPSTTHLVMAWTGFVRPDLLLDHTMRKDYRSSNWFYRCQRPSCFFWAQGDVGGQEGGT</sequence>
<protein>
    <submittedName>
        <fullName evidence="1">Uncharacterized protein</fullName>
    </submittedName>
</protein>
<gene>
    <name evidence="1" type="ORF">ElyMa_003717300</name>
</gene>
<reference evidence="1 2" key="1">
    <citation type="journal article" date="2021" name="Elife">
        <title>Chloroplast acquisition without the gene transfer in kleptoplastic sea slugs, Plakobranchus ocellatus.</title>
        <authorList>
            <person name="Maeda T."/>
            <person name="Takahashi S."/>
            <person name="Yoshida T."/>
            <person name="Shimamura S."/>
            <person name="Takaki Y."/>
            <person name="Nagai Y."/>
            <person name="Toyoda A."/>
            <person name="Suzuki Y."/>
            <person name="Arimoto A."/>
            <person name="Ishii H."/>
            <person name="Satoh N."/>
            <person name="Nishiyama T."/>
            <person name="Hasebe M."/>
            <person name="Maruyama T."/>
            <person name="Minagawa J."/>
            <person name="Obokata J."/>
            <person name="Shigenobu S."/>
        </authorList>
    </citation>
    <scope>NUCLEOTIDE SEQUENCE [LARGE SCALE GENOMIC DNA]</scope>
</reference>
<dbReference type="EMBL" id="BMAT01007617">
    <property type="protein sequence ID" value="GFR67842.1"/>
    <property type="molecule type" value="Genomic_DNA"/>
</dbReference>